<feature type="transmembrane region" description="Helical" evidence="8">
    <location>
        <begin position="278"/>
        <end position="299"/>
    </location>
</feature>
<dbReference type="PANTHER" id="PTHR36838:SF4">
    <property type="entry name" value="AUXIN EFFLUX CARRIER FAMILY PROTEIN"/>
    <property type="match status" value="1"/>
</dbReference>
<evidence type="ECO:0000313" key="10">
    <source>
        <dbReference type="Proteomes" id="UP000231644"/>
    </source>
</evidence>
<evidence type="ECO:0000256" key="5">
    <source>
        <dbReference type="ARBA" id="ARBA00022692"/>
    </source>
</evidence>
<keyword evidence="4" id="KW-1003">Cell membrane</keyword>
<evidence type="ECO:0000256" key="6">
    <source>
        <dbReference type="ARBA" id="ARBA00022989"/>
    </source>
</evidence>
<keyword evidence="10" id="KW-1185">Reference proteome</keyword>
<dbReference type="RefSeq" id="WP_093446270.1">
    <property type="nucleotide sequence ID" value="NZ_FNZG01000001.1"/>
</dbReference>
<keyword evidence="5 8" id="KW-0812">Transmembrane</keyword>
<dbReference type="InterPro" id="IPR038770">
    <property type="entry name" value="Na+/solute_symporter_sf"/>
</dbReference>
<evidence type="ECO:0000256" key="3">
    <source>
        <dbReference type="ARBA" id="ARBA00022448"/>
    </source>
</evidence>
<feature type="transmembrane region" description="Helical" evidence="8">
    <location>
        <begin position="186"/>
        <end position="207"/>
    </location>
</feature>
<proteinExistence type="inferred from homology"/>
<feature type="transmembrane region" description="Helical" evidence="8">
    <location>
        <begin position="163"/>
        <end position="180"/>
    </location>
</feature>
<keyword evidence="7 8" id="KW-0472">Membrane</keyword>
<dbReference type="InterPro" id="IPR004776">
    <property type="entry name" value="Mem_transp_PIN-like"/>
</dbReference>
<comment type="similarity">
    <text evidence="2">Belongs to the auxin efflux carrier (TC 2.A.69) family.</text>
</comment>
<feature type="transmembrane region" description="Helical" evidence="8">
    <location>
        <begin position="60"/>
        <end position="81"/>
    </location>
</feature>
<name>A0A1I1NL65_9RHOB</name>
<dbReference type="AlphaFoldDB" id="A0A1I1NL65"/>
<accession>A0A1I1NL65</accession>
<evidence type="ECO:0000256" key="8">
    <source>
        <dbReference type="SAM" id="Phobius"/>
    </source>
</evidence>
<evidence type="ECO:0000256" key="4">
    <source>
        <dbReference type="ARBA" id="ARBA00022475"/>
    </source>
</evidence>
<keyword evidence="6 8" id="KW-1133">Transmembrane helix</keyword>
<dbReference type="STRING" id="517719.SAMN05421762_3023"/>
<organism evidence="9 10">
    <name type="scientific">Pseudooceanicola nitratireducens</name>
    <dbReference type="NCBI Taxonomy" id="517719"/>
    <lineage>
        <taxon>Bacteria</taxon>
        <taxon>Pseudomonadati</taxon>
        <taxon>Pseudomonadota</taxon>
        <taxon>Alphaproteobacteria</taxon>
        <taxon>Rhodobacterales</taxon>
        <taxon>Paracoccaceae</taxon>
        <taxon>Pseudooceanicola</taxon>
    </lineage>
</organism>
<evidence type="ECO:0000256" key="7">
    <source>
        <dbReference type="ARBA" id="ARBA00023136"/>
    </source>
</evidence>
<sequence>MVLLTIWPLFALICLGYLLAKRGFPRPDFWDAAEKLTYFILFPALLVRSLSNAPVRDPEILKLGGAAVVSILLAVAAMALARRARPLGAARFGPAVQGVIRFNTYLGLAITAALAGDPGLERAAVYLAIAVPVVNVISIIALTEGNPLRRPGLLINSILRNPLILACLAGIALSLTGIGLPYGSDALFAMLGQGSLPLGLLCVGAALQPKALRRDLGALGAVTAARLLAMPLLAWVVAHLFGLGQVETLVLVIFCGIPTATASYVLTQQLKGDGTFMAGIVTGQTAVAVLTLPVVIWLLG</sequence>
<dbReference type="EMBL" id="FOLX01000001">
    <property type="protein sequence ID" value="SFC98205.1"/>
    <property type="molecule type" value="Genomic_DNA"/>
</dbReference>
<dbReference type="GO" id="GO:0005886">
    <property type="term" value="C:plasma membrane"/>
    <property type="evidence" value="ECO:0007669"/>
    <property type="project" value="UniProtKB-SubCell"/>
</dbReference>
<feature type="transmembrane region" description="Helical" evidence="8">
    <location>
        <begin position="219"/>
        <end position="242"/>
    </location>
</feature>
<comment type="subcellular location">
    <subcellularLocation>
        <location evidence="1">Cell membrane</location>
        <topology evidence="1">Multi-pass membrane protein</topology>
    </subcellularLocation>
</comment>
<keyword evidence="3" id="KW-0813">Transport</keyword>
<evidence type="ECO:0008006" key="11">
    <source>
        <dbReference type="Google" id="ProtNLM"/>
    </source>
</evidence>
<feature type="transmembrane region" description="Helical" evidence="8">
    <location>
        <begin position="248"/>
        <end position="266"/>
    </location>
</feature>
<dbReference type="OrthoDB" id="9805563at2"/>
<gene>
    <name evidence="9" type="ORF">SAMN05421762_3023</name>
</gene>
<reference evidence="9 10" key="1">
    <citation type="submission" date="2016-10" db="EMBL/GenBank/DDBJ databases">
        <authorList>
            <person name="de Groot N.N."/>
        </authorList>
    </citation>
    <scope>NUCLEOTIDE SEQUENCE [LARGE SCALE GENOMIC DNA]</scope>
    <source>
        <strain evidence="9 10">DSM 29619</strain>
    </source>
</reference>
<protein>
    <recommendedName>
        <fullName evidence="11">Transporter</fullName>
    </recommendedName>
</protein>
<dbReference type="Proteomes" id="UP000231644">
    <property type="component" value="Unassembled WGS sequence"/>
</dbReference>
<feature type="transmembrane region" description="Helical" evidence="8">
    <location>
        <begin position="123"/>
        <end position="142"/>
    </location>
</feature>
<dbReference type="Pfam" id="PF03547">
    <property type="entry name" value="Mem_trans"/>
    <property type="match status" value="1"/>
</dbReference>
<dbReference type="GO" id="GO:0055085">
    <property type="term" value="P:transmembrane transport"/>
    <property type="evidence" value="ECO:0007669"/>
    <property type="project" value="InterPro"/>
</dbReference>
<evidence type="ECO:0000313" key="9">
    <source>
        <dbReference type="EMBL" id="SFC98205.1"/>
    </source>
</evidence>
<dbReference type="PANTHER" id="PTHR36838">
    <property type="entry name" value="AUXIN EFFLUX CARRIER FAMILY PROTEIN"/>
    <property type="match status" value="1"/>
</dbReference>
<evidence type="ECO:0000256" key="2">
    <source>
        <dbReference type="ARBA" id="ARBA00010145"/>
    </source>
</evidence>
<dbReference type="Gene3D" id="1.20.1530.20">
    <property type="match status" value="1"/>
</dbReference>
<evidence type="ECO:0000256" key="1">
    <source>
        <dbReference type="ARBA" id="ARBA00004651"/>
    </source>
</evidence>
<feature type="transmembrane region" description="Helical" evidence="8">
    <location>
        <begin position="36"/>
        <end position="53"/>
    </location>
</feature>